<evidence type="ECO:0000256" key="2">
    <source>
        <dbReference type="SAM" id="MobiDB-lite"/>
    </source>
</evidence>
<dbReference type="WBParaSite" id="PEQ_0000848901-mRNA-1">
    <property type="protein sequence ID" value="PEQ_0000848901-mRNA-1"/>
    <property type="gene ID" value="PEQ_0000848901"/>
</dbReference>
<accession>A0A914RPS0</accession>
<evidence type="ECO:0000256" key="1">
    <source>
        <dbReference type="ARBA" id="ARBA00022737"/>
    </source>
</evidence>
<feature type="region of interest" description="Disordered" evidence="2">
    <location>
        <begin position="30"/>
        <end position="79"/>
    </location>
</feature>
<sequence length="79" mass="8928">MMDQEEISAFQVKMDLKESKALLERMEQNMEKGHEERKERWNIFEGPPGDNGQRGPPGIPGRNGKPGSKGKRGNPGNFF</sequence>
<dbReference type="Pfam" id="PF01391">
    <property type="entry name" value="Collagen"/>
    <property type="match status" value="1"/>
</dbReference>
<evidence type="ECO:0000313" key="4">
    <source>
        <dbReference type="WBParaSite" id="PEQ_0000848901-mRNA-1"/>
    </source>
</evidence>
<dbReference type="Proteomes" id="UP000887564">
    <property type="component" value="Unplaced"/>
</dbReference>
<evidence type="ECO:0000313" key="3">
    <source>
        <dbReference type="Proteomes" id="UP000887564"/>
    </source>
</evidence>
<keyword evidence="3" id="KW-1185">Reference proteome</keyword>
<reference evidence="4" key="1">
    <citation type="submission" date="2022-11" db="UniProtKB">
        <authorList>
            <consortium name="WormBaseParasite"/>
        </authorList>
    </citation>
    <scope>IDENTIFICATION</scope>
</reference>
<dbReference type="InterPro" id="IPR008160">
    <property type="entry name" value="Collagen"/>
</dbReference>
<protein>
    <submittedName>
        <fullName evidence="4">Uncharacterized protein</fullName>
    </submittedName>
</protein>
<keyword evidence="1" id="KW-0677">Repeat</keyword>
<proteinExistence type="predicted"/>
<name>A0A914RPS0_PAREQ</name>
<feature type="compositionally biased region" description="Basic and acidic residues" evidence="2">
    <location>
        <begin position="30"/>
        <end position="42"/>
    </location>
</feature>
<dbReference type="AlphaFoldDB" id="A0A914RPS0"/>
<organism evidence="3 4">
    <name type="scientific">Parascaris equorum</name>
    <name type="common">Equine roundworm</name>
    <dbReference type="NCBI Taxonomy" id="6256"/>
    <lineage>
        <taxon>Eukaryota</taxon>
        <taxon>Metazoa</taxon>
        <taxon>Ecdysozoa</taxon>
        <taxon>Nematoda</taxon>
        <taxon>Chromadorea</taxon>
        <taxon>Rhabditida</taxon>
        <taxon>Spirurina</taxon>
        <taxon>Ascaridomorpha</taxon>
        <taxon>Ascaridoidea</taxon>
        <taxon>Ascarididae</taxon>
        <taxon>Parascaris</taxon>
    </lineage>
</organism>